<evidence type="ECO:0000256" key="3">
    <source>
        <dbReference type="ARBA" id="ARBA00023014"/>
    </source>
</evidence>
<dbReference type="SUPFAM" id="SSF53732">
    <property type="entry name" value="Aconitase iron-sulfur domain"/>
    <property type="match status" value="1"/>
</dbReference>
<accession>A0ABD2YJB8</accession>
<dbReference type="InterPro" id="IPR036008">
    <property type="entry name" value="Aconitase_4Fe-4S_dom"/>
</dbReference>
<evidence type="ECO:0000259" key="5">
    <source>
        <dbReference type="Pfam" id="PF00330"/>
    </source>
</evidence>
<evidence type="ECO:0000313" key="7">
    <source>
        <dbReference type="Proteomes" id="UP001630127"/>
    </source>
</evidence>
<dbReference type="InterPro" id="IPR001030">
    <property type="entry name" value="Acoase/IPM_deHydtase_lsu_aba"/>
</dbReference>
<dbReference type="EMBL" id="JBJUIK010000013">
    <property type="protein sequence ID" value="KAL3507492.1"/>
    <property type="molecule type" value="Genomic_DNA"/>
</dbReference>
<keyword evidence="3" id="KW-0411">Iron-sulfur</keyword>
<keyword evidence="7" id="KW-1185">Reference proteome</keyword>
<comment type="caution">
    <text evidence="6">The sequence shown here is derived from an EMBL/GenBank/DDBJ whole genome shotgun (WGS) entry which is preliminary data.</text>
</comment>
<keyword evidence="1" id="KW-0479">Metal-binding</keyword>
<dbReference type="GO" id="GO:0016829">
    <property type="term" value="F:lyase activity"/>
    <property type="evidence" value="ECO:0007669"/>
    <property type="project" value="UniProtKB-KW"/>
</dbReference>
<dbReference type="InterPro" id="IPR050067">
    <property type="entry name" value="IPM_dehydratase_rel_enz"/>
</dbReference>
<dbReference type="Gene3D" id="3.30.499.10">
    <property type="entry name" value="Aconitase, domain 3"/>
    <property type="match status" value="1"/>
</dbReference>
<dbReference type="InterPro" id="IPR015931">
    <property type="entry name" value="Acnase/IPM_dHydase_lsu_aba_1/3"/>
</dbReference>
<dbReference type="PANTHER" id="PTHR43822">
    <property type="entry name" value="HOMOACONITASE, MITOCHONDRIAL-RELATED"/>
    <property type="match status" value="1"/>
</dbReference>
<keyword evidence="4" id="KW-0456">Lyase</keyword>
<dbReference type="PANTHER" id="PTHR43822:SF2">
    <property type="entry name" value="HOMOACONITASE, MITOCHONDRIAL"/>
    <property type="match status" value="1"/>
</dbReference>
<evidence type="ECO:0000256" key="1">
    <source>
        <dbReference type="ARBA" id="ARBA00022723"/>
    </source>
</evidence>
<dbReference type="GO" id="GO:0046872">
    <property type="term" value="F:metal ion binding"/>
    <property type="evidence" value="ECO:0007669"/>
    <property type="project" value="UniProtKB-KW"/>
</dbReference>
<dbReference type="Pfam" id="PF00330">
    <property type="entry name" value="Aconitase"/>
    <property type="match status" value="1"/>
</dbReference>
<dbReference type="Proteomes" id="UP001630127">
    <property type="component" value="Unassembled WGS sequence"/>
</dbReference>
<evidence type="ECO:0000256" key="4">
    <source>
        <dbReference type="ARBA" id="ARBA00023239"/>
    </source>
</evidence>
<dbReference type="GO" id="GO:0043436">
    <property type="term" value="P:oxoacid metabolic process"/>
    <property type="evidence" value="ECO:0007669"/>
    <property type="project" value="UniProtKB-ARBA"/>
</dbReference>
<organism evidence="6 7">
    <name type="scientific">Cinchona calisaya</name>
    <dbReference type="NCBI Taxonomy" id="153742"/>
    <lineage>
        <taxon>Eukaryota</taxon>
        <taxon>Viridiplantae</taxon>
        <taxon>Streptophyta</taxon>
        <taxon>Embryophyta</taxon>
        <taxon>Tracheophyta</taxon>
        <taxon>Spermatophyta</taxon>
        <taxon>Magnoliopsida</taxon>
        <taxon>eudicotyledons</taxon>
        <taxon>Gunneridae</taxon>
        <taxon>Pentapetalae</taxon>
        <taxon>asterids</taxon>
        <taxon>lamiids</taxon>
        <taxon>Gentianales</taxon>
        <taxon>Rubiaceae</taxon>
        <taxon>Cinchonoideae</taxon>
        <taxon>Cinchoneae</taxon>
        <taxon>Cinchona</taxon>
    </lineage>
</organism>
<reference evidence="6 7" key="1">
    <citation type="submission" date="2024-11" db="EMBL/GenBank/DDBJ databases">
        <title>A near-complete genome assembly of Cinchona calisaya.</title>
        <authorList>
            <person name="Lian D.C."/>
            <person name="Zhao X.W."/>
            <person name="Wei L."/>
        </authorList>
    </citation>
    <scope>NUCLEOTIDE SEQUENCE [LARGE SCALE GENOMIC DNA]</scope>
    <source>
        <tissue evidence="6">Nenye</tissue>
    </source>
</reference>
<evidence type="ECO:0000256" key="2">
    <source>
        <dbReference type="ARBA" id="ARBA00023004"/>
    </source>
</evidence>
<protein>
    <recommendedName>
        <fullName evidence="5">Aconitase/3-isopropylmalate dehydratase large subunit alpha/beta/alpha domain-containing protein</fullName>
    </recommendedName>
</protein>
<keyword evidence="2" id="KW-0408">Iron</keyword>
<name>A0ABD2YJB8_9GENT</name>
<gene>
    <name evidence="6" type="ORF">ACH5RR_032874</name>
</gene>
<proteinExistence type="predicted"/>
<evidence type="ECO:0000313" key="6">
    <source>
        <dbReference type="EMBL" id="KAL3507492.1"/>
    </source>
</evidence>
<dbReference type="GO" id="GO:0051536">
    <property type="term" value="F:iron-sulfur cluster binding"/>
    <property type="evidence" value="ECO:0007669"/>
    <property type="project" value="UniProtKB-KW"/>
</dbReference>
<sequence>MTLCNMVVEPEGKNGVVPTDNTAHMYLERCVSTTHMNFPEQMGDEEGQITSFSIYFCSISITSNAIDPRDFCTWCVVVIVRMLPCVFPVRLEFRCFSFLLLPEHLVMRFVMEGEMLDYLIIGEKFVAAIHKSKEFIGTIVESLTMEESMTLCNMVVEHGEHGSKNGVVPTDSITYMYLEVKGAAEIPPSGAPATPTMHSLVNVMD</sequence>
<dbReference type="AlphaFoldDB" id="A0ABD2YJB8"/>
<feature type="domain" description="Aconitase/3-isopropylmalate dehydratase large subunit alpha/beta/alpha" evidence="5">
    <location>
        <begin position="131"/>
        <end position="187"/>
    </location>
</feature>